<sequence length="1013" mass="113218">MGRSSSGGGMGHVTPQKVTSNSSSTVVKHLFSTKDENDGKARLLYKDADYIQASGMKCSKDMVKSIQDGKSIDFIAIAPRLNAPTQTEAVARETEMAQNKILYSAKLDKNMRRSAYFETNKRTVKSNIMLKFVTKAMDIKLQGEADFTTTLEDPITPLKRIERFMKKSADAEYDFLDFWEANQKFFAMKQGTTENLMHFKEQFLRQAEVLQDLYGIAWFGNFAVKTKAYAAIASTDTAAQDKFKDDIFEAVLATGFLCNCNQRRTAPLMLDLQTNYCREVDYYPKTVSKAQDIMKIHMDVIKNPGVNLYQGKDQPKKDRLLPKTQWKNQDQYVDYGKKLNLNQIGATVPATVPAIVPGASASTSGASIVVGSVNTPLRLAGTTGNQMMQVPLGMQLMQIPTQGGGTVTVPYSMNANGEIAFGGMQLSQQGFGGAQVHQGFNATQARTLQAVKTGYYDTSNVFHNAIKGKDENGNDVYLIPWPAGTTNVKLQANWHYASEDEDVPDLATEADRGLQFIESRRNERDPFGLYDHVIMDSGCTNTTICNGELMHGLRHAEKELDMHTKVGSRVLDEEGFLGRFPPPVYHDEDGIANVLTMREMIAAGYRITMDTDTDNAFIVHCDGNRKMRFVNRKGVYVLVQLGANVKQGAKETSAMYRRQLSNLNNQPHFELSSNKQNGYAGLKMTSKMATVQKNKDGFTPRQVIAAMEARSAMHILNASSRVALARLPYKVPKVITECLGRRAAELLNVFPQKDSISSHFSPQQLIDNVSINYKSDMVAELGQYVHAIGTDSSNLMEPQSIKAIYIEPTKGQRTGHRVLNLNTKKMISQPKVVVLPVTNQVIQRIEAWDTAKGVTSMKFFDKKRDLETFQDGDQVAGVDDTEQGYLEEAFDQDYEPEDEDERDFNLHGQFNDIDDSEREELLADADNNVDDMPELTVRFKGDDDYESDDDLGDEGNEEEKPIVADLDHHQENVERGINDIGSLVTDLEDLQEPPEEEIVFVLGKRMRKLQCLG</sequence>
<proteinExistence type="predicted"/>
<organism evidence="2 3">
    <name type="scientific">Cylindrotheca closterium</name>
    <dbReference type="NCBI Taxonomy" id="2856"/>
    <lineage>
        <taxon>Eukaryota</taxon>
        <taxon>Sar</taxon>
        <taxon>Stramenopiles</taxon>
        <taxon>Ochrophyta</taxon>
        <taxon>Bacillariophyta</taxon>
        <taxon>Bacillariophyceae</taxon>
        <taxon>Bacillariophycidae</taxon>
        <taxon>Bacillariales</taxon>
        <taxon>Bacillariaceae</taxon>
        <taxon>Cylindrotheca</taxon>
    </lineage>
</organism>
<protein>
    <submittedName>
        <fullName evidence="2">Uncharacterized protein</fullName>
    </submittedName>
</protein>
<dbReference type="Proteomes" id="UP001295423">
    <property type="component" value="Unassembled WGS sequence"/>
</dbReference>
<keyword evidence="3" id="KW-1185">Reference proteome</keyword>
<evidence type="ECO:0000313" key="3">
    <source>
        <dbReference type="Proteomes" id="UP001295423"/>
    </source>
</evidence>
<feature type="compositionally biased region" description="Acidic residues" evidence="1">
    <location>
        <begin position="943"/>
        <end position="957"/>
    </location>
</feature>
<evidence type="ECO:0000256" key="1">
    <source>
        <dbReference type="SAM" id="MobiDB-lite"/>
    </source>
</evidence>
<feature type="compositionally biased region" description="Gly residues" evidence="1">
    <location>
        <begin position="1"/>
        <end position="11"/>
    </location>
</feature>
<accession>A0AAD2CIM0</accession>
<dbReference type="EMBL" id="CAKOGP040000102">
    <property type="protein sequence ID" value="CAJ1930031.1"/>
    <property type="molecule type" value="Genomic_DNA"/>
</dbReference>
<evidence type="ECO:0000313" key="2">
    <source>
        <dbReference type="EMBL" id="CAJ1930031.1"/>
    </source>
</evidence>
<comment type="caution">
    <text evidence="2">The sequence shown here is derived from an EMBL/GenBank/DDBJ whole genome shotgun (WGS) entry which is preliminary data.</text>
</comment>
<gene>
    <name evidence="2" type="ORF">CYCCA115_LOCUS1823</name>
</gene>
<name>A0AAD2CIM0_9STRA</name>
<feature type="region of interest" description="Disordered" evidence="1">
    <location>
        <begin position="938"/>
        <end position="957"/>
    </location>
</feature>
<feature type="region of interest" description="Disordered" evidence="1">
    <location>
        <begin position="1"/>
        <end position="24"/>
    </location>
</feature>
<reference evidence="2" key="1">
    <citation type="submission" date="2023-08" db="EMBL/GenBank/DDBJ databases">
        <authorList>
            <person name="Audoor S."/>
            <person name="Bilcke G."/>
        </authorList>
    </citation>
    <scope>NUCLEOTIDE SEQUENCE</scope>
</reference>
<dbReference type="AlphaFoldDB" id="A0AAD2CIM0"/>